<evidence type="ECO:0000259" key="1">
    <source>
        <dbReference type="Pfam" id="PF01872"/>
    </source>
</evidence>
<dbReference type="PANTHER" id="PTHR38011">
    <property type="entry name" value="DIHYDROFOLATE REDUCTASE FAMILY PROTEIN (AFU_ORTHOLOGUE AFUA_8G06820)"/>
    <property type="match status" value="1"/>
</dbReference>
<sequence length="191" mass="21398">MRQLTLFLYSSLDGYAEGPNGAMDIVFVAYNEELEQFANKVLSTADTVLCGRQTYEVMYGYWPDMINNPEASEHEQNHANWIHNVQKVICSTTLQSADWHNSTLLKDDIITKINELKQQDGEDIVILGSPRLAHYLMAHKLIDSIKLTLSPSVIGSGLQVFKNFSQSLKLMSSKTFSTGALGLHYVVINKA</sequence>
<reference evidence="2" key="2">
    <citation type="submission" date="2022-04" db="EMBL/GenBank/DDBJ databases">
        <title>Antimicrobial genetic elements in methicillin-resistant Macrococcus armenti.</title>
        <authorList>
            <person name="Keller J.E."/>
            <person name="Schwendener S."/>
            <person name="Pantucek R."/>
            <person name="Perreten V."/>
        </authorList>
    </citation>
    <scope>NUCLEOTIDE SEQUENCE</scope>
    <source>
        <strain evidence="2">CCM 2609</strain>
    </source>
</reference>
<keyword evidence="3" id="KW-1185">Reference proteome</keyword>
<dbReference type="Proteomes" id="UP000830343">
    <property type="component" value="Chromosome"/>
</dbReference>
<proteinExistence type="predicted"/>
<name>A0ABY3ZY47_9STAP</name>
<dbReference type="Gene3D" id="3.40.430.10">
    <property type="entry name" value="Dihydrofolate Reductase, subunit A"/>
    <property type="match status" value="1"/>
</dbReference>
<dbReference type="InterPro" id="IPR024072">
    <property type="entry name" value="DHFR-like_dom_sf"/>
</dbReference>
<accession>A0ABY3ZY47</accession>
<dbReference type="RefSeq" id="WP_243366018.1">
    <property type="nucleotide sequence ID" value="NZ_CP094348.1"/>
</dbReference>
<protein>
    <submittedName>
        <fullName evidence="2">Dihydrofolate reductase family protein</fullName>
    </submittedName>
</protein>
<gene>
    <name evidence="2" type="ORF">MRZ06_01335</name>
</gene>
<reference evidence="2" key="1">
    <citation type="submission" date="2022-03" db="EMBL/GenBank/DDBJ databases">
        <authorList>
            <person name="Vrbovska V."/>
            <person name="Kovarovic V."/>
            <person name="Botka T."/>
            <person name="Pantucek R."/>
        </authorList>
    </citation>
    <scope>NUCLEOTIDE SEQUENCE</scope>
    <source>
        <strain evidence="2">CCM 2609</strain>
    </source>
</reference>
<dbReference type="EMBL" id="CP094348">
    <property type="protein sequence ID" value="UOB20756.1"/>
    <property type="molecule type" value="Genomic_DNA"/>
</dbReference>
<dbReference type="InterPro" id="IPR002734">
    <property type="entry name" value="RibDG_C"/>
</dbReference>
<evidence type="ECO:0000313" key="2">
    <source>
        <dbReference type="EMBL" id="UOB20756.1"/>
    </source>
</evidence>
<organism evidence="2 3">
    <name type="scientific">Macrococcus armenti</name>
    <dbReference type="NCBI Taxonomy" id="2875764"/>
    <lineage>
        <taxon>Bacteria</taxon>
        <taxon>Bacillati</taxon>
        <taxon>Bacillota</taxon>
        <taxon>Bacilli</taxon>
        <taxon>Bacillales</taxon>
        <taxon>Staphylococcaceae</taxon>
        <taxon>Macrococcus</taxon>
    </lineage>
</organism>
<dbReference type="PANTHER" id="PTHR38011:SF11">
    <property type="entry name" value="2,5-DIAMINO-6-RIBOSYLAMINO-4(3H)-PYRIMIDINONE 5'-PHOSPHATE REDUCTASE"/>
    <property type="match status" value="1"/>
</dbReference>
<dbReference type="SUPFAM" id="SSF53597">
    <property type="entry name" value="Dihydrofolate reductase-like"/>
    <property type="match status" value="1"/>
</dbReference>
<feature type="domain" description="Bacterial bifunctional deaminase-reductase C-terminal" evidence="1">
    <location>
        <begin position="4"/>
        <end position="180"/>
    </location>
</feature>
<evidence type="ECO:0000313" key="3">
    <source>
        <dbReference type="Proteomes" id="UP000830343"/>
    </source>
</evidence>
<dbReference type="InterPro" id="IPR050765">
    <property type="entry name" value="Riboflavin_Biosynth_HTPR"/>
</dbReference>
<dbReference type="Pfam" id="PF01872">
    <property type="entry name" value="RibD_C"/>
    <property type="match status" value="1"/>
</dbReference>